<sequence length="106" mass="12511">MEHGRLVEEENVEVVKVLYKNYIAYFKSFGMVRLLFYMLSLFVFACGCDIASNMWLVDWIDDHANLMRNLTTNYPLKYRIQVYALLGFCKGKFLWTHFFAGLFLAS</sequence>
<reference evidence="4" key="1">
    <citation type="submission" date="2016-06" db="UniProtKB">
        <authorList>
            <consortium name="WormBaseParasite"/>
        </authorList>
    </citation>
    <scope>IDENTIFICATION</scope>
</reference>
<name>A0A183U821_TOXCA</name>
<dbReference type="EMBL" id="UYWY01008374">
    <property type="protein sequence ID" value="VDM31379.1"/>
    <property type="molecule type" value="Genomic_DNA"/>
</dbReference>
<evidence type="ECO:0000256" key="1">
    <source>
        <dbReference type="SAM" id="Phobius"/>
    </source>
</evidence>
<proteinExistence type="predicted"/>
<dbReference type="WBParaSite" id="TCNE_0000464101-mRNA-1">
    <property type="protein sequence ID" value="TCNE_0000464101-mRNA-1"/>
    <property type="gene ID" value="TCNE_0000464101"/>
</dbReference>
<protein>
    <submittedName>
        <fullName evidence="4">MFS_1_like domain-containing protein</fullName>
    </submittedName>
</protein>
<feature type="transmembrane region" description="Helical" evidence="1">
    <location>
        <begin position="80"/>
        <end position="105"/>
    </location>
</feature>
<keyword evidence="1" id="KW-0472">Membrane</keyword>
<keyword evidence="3" id="KW-1185">Reference proteome</keyword>
<reference evidence="2 3" key="2">
    <citation type="submission" date="2018-11" db="EMBL/GenBank/DDBJ databases">
        <authorList>
            <consortium name="Pathogen Informatics"/>
        </authorList>
    </citation>
    <scope>NUCLEOTIDE SEQUENCE [LARGE SCALE GENOMIC DNA]</scope>
</reference>
<keyword evidence="1" id="KW-0812">Transmembrane</keyword>
<dbReference type="AlphaFoldDB" id="A0A183U821"/>
<feature type="transmembrane region" description="Helical" evidence="1">
    <location>
        <begin position="34"/>
        <end position="60"/>
    </location>
</feature>
<dbReference type="Proteomes" id="UP000050794">
    <property type="component" value="Unassembled WGS sequence"/>
</dbReference>
<keyword evidence="1" id="KW-1133">Transmembrane helix</keyword>
<gene>
    <name evidence="2" type="ORF">TCNE_LOCUS4640</name>
</gene>
<accession>A0A183U821</accession>
<evidence type="ECO:0000313" key="3">
    <source>
        <dbReference type="Proteomes" id="UP000050794"/>
    </source>
</evidence>
<evidence type="ECO:0000313" key="4">
    <source>
        <dbReference type="WBParaSite" id="TCNE_0000464101-mRNA-1"/>
    </source>
</evidence>
<organism evidence="3 4">
    <name type="scientific">Toxocara canis</name>
    <name type="common">Canine roundworm</name>
    <dbReference type="NCBI Taxonomy" id="6265"/>
    <lineage>
        <taxon>Eukaryota</taxon>
        <taxon>Metazoa</taxon>
        <taxon>Ecdysozoa</taxon>
        <taxon>Nematoda</taxon>
        <taxon>Chromadorea</taxon>
        <taxon>Rhabditida</taxon>
        <taxon>Spirurina</taxon>
        <taxon>Ascaridomorpha</taxon>
        <taxon>Ascaridoidea</taxon>
        <taxon>Toxocaridae</taxon>
        <taxon>Toxocara</taxon>
    </lineage>
</organism>
<evidence type="ECO:0000313" key="2">
    <source>
        <dbReference type="EMBL" id="VDM31379.1"/>
    </source>
</evidence>